<feature type="signal peptide" evidence="1">
    <location>
        <begin position="1"/>
        <end position="38"/>
    </location>
</feature>
<name>A0A8R7QYJ8_TRIUA</name>
<reference evidence="2" key="2">
    <citation type="submission" date="2018-03" db="EMBL/GenBank/DDBJ databases">
        <title>The Triticum urartu genome reveals the dynamic nature of wheat genome evolution.</title>
        <authorList>
            <person name="Ling H."/>
            <person name="Ma B."/>
            <person name="Shi X."/>
            <person name="Liu H."/>
            <person name="Dong L."/>
            <person name="Sun H."/>
            <person name="Cao Y."/>
            <person name="Gao Q."/>
            <person name="Zheng S."/>
            <person name="Li Y."/>
            <person name="Yu Y."/>
            <person name="Du H."/>
            <person name="Qi M."/>
            <person name="Li Y."/>
            <person name="Yu H."/>
            <person name="Cui Y."/>
            <person name="Wang N."/>
            <person name="Chen C."/>
            <person name="Wu H."/>
            <person name="Zhao Y."/>
            <person name="Zhang J."/>
            <person name="Li Y."/>
            <person name="Zhou W."/>
            <person name="Zhang B."/>
            <person name="Hu W."/>
            <person name="Eijk M."/>
            <person name="Tang J."/>
            <person name="Witsenboer H."/>
            <person name="Zhao S."/>
            <person name="Li Z."/>
            <person name="Zhang A."/>
            <person name="Wang D."/>
            <person name="Liang C."/>
        </authorList>
    </citation>
    <scope>NUCLEOTIDE SEQUENCE [LARGE SCALE GENOMIC DNA]</scope>
    <source>
        <strain evidence="2">cv. G1812</strain>
    </source>
</reference>
<dbReference type="Gramene" id="TuG1812G0600004410.01.T01">
    <property type="protein sequence ID" value="TuG1812G0600004410.01.T01"/>
    <property type="gene ID" value="TuG1812G0600004410.01"/>
</dbReference>
<evidence type="ECO:0000313" key="2">
    <source>
        <dbReference type="EnsemblPlants" id="TuG1812G0600004410.01.T01"/>
    </source>
</evidence>
<reference evidence="3" key="1">
    <citation type="journal article" date="2013" name="Nature">
        <title>Draft genome of the wheat A-genome progenitor Triticum urartu.</title>
        <authorList>
            <person name="Ling H.Q."/>
            <person name="Zhao S."/>
            <person name="Liu D."/>
            <person name="Wang J."/>
            <person name="Sun H."/>
            <person name="Zhang C."/>
            <person name="Fan H."/>
            <person name="Li D."/>
            <person name="Dong L."/>
            <person name="Tao Y."/>
            <person name="Gao C."/>
            <person name="Wu H."/>
            <person name="Li Y."/>
            <person name="Cui Y."/>
            <person name="Guo X."/>
            <person name="Zheng S."/>
            <person name="Wang B."/>
            <person name="Yu K."/>
            <person name="Liang Q."/>
            <person name="Yang W."/>
            <person name="Lou X."/>
            <person name="Chen J."/>
            <person name="Feng M."/>
            <person name="Jian J."/>
            <person name="Zhang X."/>
            <person name="Luo G."/>
            <person name="Jiang Y."/>
            <person name="Liu J."/>
            <person name="Wang Z."/>
            <person name="Sha Y."/>
            <person name="Zhang B."/>
            <person name="Wu H."/>
            <person name="Tang D."/>
            <person name="Shen Q."/>
            <person name="Xue P."/>
            <person name="Zou S."/>
            <person name="Wang X."/>
            <person name="Liu X."/>
            <person name="Wang F."/>
            <person name="Yang Y."/>
            <person name="An X."/>
            <person name="Dong Z."/>
            <person name="Zhang K."/>
            <person name="Zhang X."/>
            <person name="Luo M.C."/>
            <person name="Dvorak J."/>
            <person name="Tong Y."/>
            <person name="Wang J."/>
            <person name="Yang H."/>
            <person name="Li Z."/>
            <person name="Wang D."/>
            <person name="Zhang A."/>
            <person name="Wang J."/>
        </authorList>
    </citation>
    <scope>NUCLEOTIDE SEQUENCE</scope>
    <source>
        <strain evidence="3">cv. G1812</strain>
    </source>
</reference>
<organism evidence="2 3">
    <name type="scientific">Triticum urartu</name>
    <name type="common">Red wild einkorn</name>
    <name type="synonym">Crithodium urartu</name>
    <dbReference type="NCBI Taxonomy" id="4572"/>
    <lineage>
        <taxon>Eukaryota</taxon>
        <taxon>Viridiplantae</taxon>
        <taxon>Streptophyta</taxon>
        <taxon>Embryophyta</taxon>
        <taxon>Tracheophyta</taxon>
        <taxon>Spermatophyta</taxon>
        <taxon>Magnoliopsida</taxon>
        <taxon>Liliopsida</taxon>
        <taxon>Poales</taxon>
        <taxon>Poaceae</taxon>
        <taxon>BOP clade</taxon>
        <taxon>Pooideae</taxon>
        <taxon>Triticodae</taxon>
        <taxon>Triticeae</taxon>
        <taxon>Triticinae</taxon>
        <taxon>Triticum</taxon>
    </lineage>
</organism>
<sequence>MPLLLMAPINQGNTRRARSIAFLVLVMLFACTLSSCHARGGEPYCIGPILVRSEPSCMEECNLIDKGLQSFYCNHLGQCCCWPL</sequence>
<reference evidence="2" key="3">
    <citation type="submission" date="2022-06" db="UniProtKB">
        <authorList>
            <consortium name="EnsemblPlants"/>
        </authorList>
    </citation>
    <scope>IDENTIFICATION</scope>
</reference>
<proteinExistence type="predicted"/>
<dbReference type="AlphaFoldDB" id="A0A8R7QYJ8"/>
<keyword evidence="1" id="KW-0732">Signal</keyword>
<evidence type="ECO:0000313" key="3">
    <source>
        <dbReference type="Proteomes" id="UP000015106"/>
    </source>
</evidence>
<accession>A0A8R7QYJ8</accession>
<keyword evidence="3" id="KW-1185">Reference proteome</keyword>
<protein>
    <submittedName>
        <fullName evidence="2">Uncharacterized protein</fullName>
    </submittedName>
</protein>
<evidence type="ECO:0000256" key="1">
    <source>
        <dbReference type="SAM" id="SignalP"/>
    </source>
</evidence>
<dbReference type="EnsemblPlants" id="TuG1812G0600004410.01.T01">
    <property type="protein sequence ID" value="TuG1812G0600004410.01.T01"/>
    <property type="gene ID" value="TuG1812G0600004410.01"/>
</dbReference>
<feature type="chain" id="PRO_5035850841" evidence="1">
    <location>
        <begin position="39"/>
        <end position="84"/>
    </location>
</feature>
<dbReference type="Proteomes" id="UP000015106">
    <property type="component" value="Chromosome 6"/>
</dbReference>